<evidence type="ECO:0000313" key="5">
    <source>
        <dbReference type="EMBL" id="GAA4458168.1"/>
    </source>
</evidence>
<dbReference type="SUPFAM" id="SSF48179">
    <property type="entry name" value="6-phosphogluconate dehydrogenase C-terminal domain-like"/>
    <property type="match status" value="1"/>
</dbReference>
<evidence type="ECO:0000256" key="2">
    <source>
        <dbReference type="ARBA" id="ARBA00023027"/>
    </source>
</evidence>
<feature type="domain" description="6-phosphogluconate dehydrogenase NADP-binding" evidence="3">
    <location>
        <begin position="6"/>
        <end position="160"/>
    </location>
</feature>
<comment type="caution">
    <text evidence="5">The sequence shown here is derived from an EMBL/GenBank/DDBJ whole genome shotgun (WGS) entry which is preliminary data.</text>
</comment>
<reference evidence="6" key="1">
    <citation type="journal article" date="2019" name="Int. J. Syst. Evol. Microbiol.">
        <title>The Global Catalogue of Microorganisms (GCM) 10K type strain sequencing project: providing services to taxonomists for standard genome sequencing and annotation.</title>
        <authorList>
            <consortium name="The Broad Institute Genomics Platform"/>
            <consortium name="The Broad Institute Genome Sequencing Center for Infectious Disease"/>
            <person name="Wu L."/>
            <person name="Ma J."/>
        </authorList>
    </citation>
    <scope>NUCLEOTIDE SEQUENCE [LARGE SCALE GENOMIC DNA]</scope>
    <source>
        <strain evidence="6">JCM 31921</strain>
    </source>
</reference>
<gene>
    <name evidence="5" type="ORF">GCM10023092_26090</name>
</gene>
<dbReference type="SUPFAM" id="SSF51735">
    <property type="entry name" value="NAD(P)-binding Rossmann-fold domains"/>
    <property type="match status" value="1"/>
</dbReference>
<dbReference type="RefSeq" id="WP_344828001.1">
    <property type="nucleotide sequence ID" value="NZ_BAABEZ010000024.1"/>
</dbReference>
<dbReference type="EMBL" id="BAABEZ010000024">
    <property type="protein sequence ID" value="GAA4458168.1"/>
    <property type="molecule type" value="Genomic_DNA"/>
</dbReference>
<protein>
    <submittedName>
        <fullName evidence="5">NAD(P)-dependent oxidoreductase</fullName>
    </submittedName>
</protein>
<dbReference type="InterPro" id="IPR006115">
    <property type="entry name" value="6PGDH_NADP-bd"/>
</dbReference>
<dbReference type="InterPro" id="IPR013328">
    <property type="entry name" value="6PGD_dom2"/>
</dbReference>
<name>A0ABP8MYA5_9BACT</name>
<dbReference type="Pfam" id="PF14833">
    <property type="entry name" value="NAD_binding_11"/>
    <property type="match status" value="1"/>
</dbReference>
<evidence type="ECO:0000313" key="6">
    <source>
        <dbReference type="Proteomes" id="UP001501410"/>
    </source>
</evidence>
<sequence>MSIESLGFIGLGNMGRPMAANLEQAGVPLSVYNRSPDKAAGFSARTKVCTSVGELLANSSVIFTMLTDDTALEAVYAALMQHSVAGKLFVDMSTVSIEASRSVAGRLAQAGASFLDAPVAGSTKPATEGTLLIMAGGTDQDVQRAMPYLLKMGKQVKHLGPQGSGLAAKISVNYFLSVLYQGLAETVLLGDRLGVARSELLDIINESACGSGATKVKTPLLLADAYPPAFALDLMLKDINIAFAAGAGFPLGIAAQKSYTKAQEQGWGKEDVIGLIRSLAPSE</sequence>
<dbReference type="Pfam" id="PF03446">
    <property type="entry name" value="NAD_binding_2"/>
    <property type="match status" value="1"/>
</dbReference>
<feature type="domain" description="3-hydroxyisobutyrate dehydrogenase-like NAD-binding" evidence="4">
    <location>
        <begin position="163"/>
        <end position="278"/>
    </location>
</feature>
<organism evidence="5 6">
    <name type="scientific">Rurimicrobium arvi</name>
    <dbReference type="NCBI Taxonomy" id="2049916"/>
    <lineage>
        <taxon>Bacteria</taxon>
        <taxon>Pseudomonadati</taxon>
        <taxon>Bacteroidota</taxon>
        <taxon>Chitinophagia</taxon>
        <taxon>Chitinophagales</taxon>
        <taxon>Chitinophagaceae</taxon>
        <taxon>Rurimicrobium</taxon>
    </lineage>
</organism>
<dbReference type="PIRSF" id="PIRSF000103">
    <property type="entry name" value="HIBADH"/>
    <property type="match status" value="1"/>
</dbReference>
<keyword evidence="1" id="KW-0560">Oxidoreductase</keyword>
<dbReference type="Gene3D" id="3.40.50.720">
    <property type="entry name" value="NAD(P)-binding Rossmann-like Domain"/>
    <property type="match status" value="1"/>
</dbReference>
<dbReference type="Proteomes" id="UP001501410">
    <property type="component" value="Unassembled WGS sequence"/>
</dbReference>
<keyword evidence="6" id="KW-1185">Reference proteome</keyword>
<proteinExistence type="predicted"/>
<evidence type="ECO:0000259" key="3">
    <source>
        <dbReference type="Pfam" id="PF03446"/>
    </source>
</evidence>
<dbReference type="InterPro" id="IPR015815">
    <property type="entry name" value="HIBADH-related"/>
</dbReference>
<dbReference type="InterPro" id="IPR036291">
    <property type="entry name" value="NAD(P)-bd_dom_sf"/>
</dbReference>
<accession>A0ABP8MYA5</accession>
<dbReference type="InterPro" id="IPR008927">
    <property type="entry name" value="6-PGluconate_DH-like_C_sf"/>
</dbReference>
<keyword evidence="2" id="KW-0520">NAD</keyword>
<dbReference type="PROSITE" id="PS00895">
    <property type="entry name" value="3_HYDROXYISOBUT_DH"/>
    <property type="match status" value="1"/>
</dbReference>
<dbReference type="Gene3D" id="1.10.1040.10">
    <property type="entry name" value="N-(1-d-carboxylethyl)-l-norvaline Dehydrogenase, domain 2"/>
    <property type="match status" value="1"/>
</dbReference>
<evidence type="ECO:0000259" key="4">
    <source>
        <dbReference type="Pfam" id="PF14833"/>
    </source>
</evidence>
<dbReference type="InterPro" id="IPR002204">
    <property type="entry name" value="3-OH-isobutyrate_DH-rel_CS"/>
</dbReference>
<dbReference type="PANTHER" id="PTHR22981">
    <property type="entry name" value="3-HYDROXYISOBUTYRATE DEHYDROGENASE-RELATED"/>
    <property type="match status" value="1"/>
</dbReference>
<evidence type="ECO:0000256" key="1">
    <source>
        <dbReference type="ARBA" id="ARBA00023002"/>
    </source>
</evidence>
<dbReference type="InterPro" id="IPR029154">
    <property type="entry name" value="HIBADH-like_NADP-bd"/>
</dbReference>
<dbReference type="PANTHER" id="PTHR22981:SF80">
    <property type="entry name" value="BLR4309 PROTEIN"/>
    <property type="match status" value="1"/>
</dbReference>